<name>A0A1V6Z8X8_PENNA</name>
<feature type="region of interest" description="Disordered" evidence="1">
    <location>
        <begin position="1"/>
        <end position="25"/>
    </location>
</feature>
<feature type="region of interest" description="Disordered" evidence="1">
    <location>
        <begin position="128"/>
        <end position="150"/>
    </location>
</feature>
<dbReference type="OMA" id="YTITMTF"/>
<gene>
    <name evidence="2" type="ORF">PENNAL_c0001G06448</name>
</gene>
<dbReference type="Proteomes" id="UP000191691">
    <property type="component" value="Unassembled WGS sequence"/>
</dbReference>
<sequence length="211" mass="22162">MTFRTLVQVPSALHSPPPSAVSSTPSAINNLAKVPGGLWAVILVVKKKGDKPKKGPEGPKKTEEIPSFGVSLRMLADISWHILDGLTEAVTSPQTVFNADLAPSKAGSLAVDEGVEFVPAPRDTYSLSRAAPARQPDLSRASQAASPQPMGLDAAAAFTTAVRSATHAGKDMIGWPEVPAAPRAAERAPQSTAFLSCFDRFLHSENLSEVS</sequence>
<accession>A0A1V6Z8X8</accession>
<protein>
    <submittedName>
        <fullName evidence="2">Uncharacterized protein</fullName>
    </submittedName>
</protein>
<dbReference type="EMBL" id="MOOB01000001">
    <property type="protein sequence ID" value="OQE96136.1"/>
    <property type="molecule type" value="Genomic_DNA"/>
</dbReference>
<evidence type="ECO:0000313" key="3">
    <source>
        <dbReference type="Proteomes" id="UP000191691"/>
    </source>
</evidence>
<dbReference type="AlphaFoldDB" id="A0A1V6Z8X8"/>
<evidence type="ECO:0000256" key="1">
    <source>
        <dbReference type="SAM" id="MobiDB-lite"/>
    </source>
</evidence>
<reference evidence="3" key="1">
    <citation type="journal article" date="2017" name="Nat. Microbiol.">
        <title>Global analysis of biosynthetic gene clusters reveals vast potential of secondary metabolite production in Penicillium species.</title>
        <authorList>
            <person name="Nielsen J.C."/>
            <person name="Grijseels S."/>
            <person name="Prigent S."/>
            <person name="Ji B."/>
            <person name="Dainat J."/>
            <person name="Nielsen K.F."/>
            <person name="Frisvad J.C."/>
            <person name="Workman M."/>
            <person name="Nielsen J."/>
        </authorList>
    </citation>
    <scope>NUCLEOTIDE SEQUENCE [LARGE SCALE GENOMIC DNA]</scope>
    <source>
        <strain evidence="3">IBT 13039</strain>
    </source>
</reference>
<organism evidence="2 3">
    <name type="scientific">Penicillium nalgiovense</name>
    <dbReference type="NCBI Taxonomy" id="60175"/>
    <lineage>
        <taxon>Eukaryota</taxon>
        <taxon>Fungi</taxon>
        <taxon>Dikarya</taxon>
        <taxon>Ascomycota</taxon>
        <taxon>Pezizomycotina</taxon>
        <taxon>Eurotiomycetes</taxon>
        <taxon>Eurotiomycetidae</taxon>
        <taxon>Eurotiales</taxon>
        <taxon>Aspergillaceae</taxon>
        <taxon>Penicillium</taxon>
    </lineage>
</organism>
<keyword evidence="3" id="KW-1185">Reference proteome</keyword>
<evidence type="ECO:0000313" key="2">
    <source>
        <dbReference type="EMBL" id="OQE96136.1"/>
    </source>
</evidence>
<proteinExistence type="predicted"/>
<comment type="caution">
    <text evidence="2">The sequence shown here is derived from an EMBL/GenBank/DDBJ whole genome shotgun (WGS) entry which is preliminary data.</text>
</comment>